<name>A0AAV9HVI6_9PEZI</name>
<proteinExistence type="predicted"/>
<organism evidence="1 2">
    <name type="scientific">Cladorrhinum samala</name>
    <dbReference type="NCBI Taxonomy" id="585594"/>
    <lineage>
        <taxon>Eukaryota</taxon>
        <taxon>Fungi</taxon>
        <taxon>Dikarya</taxon>
        <taxon>Ascomycota</taxon>
        <taxon>Pezizomycotina</taxon>
        <taxon>Sordariomycetes</taxon>
        <taxon>Sordariomycetidae</taxon>
        <taxon>Sordariales</taxon>
        <taxon>Podosporaceae</taxon>
        <taxon>Cladorrhinum</taxon>
    </lineage>
</organism>
<reference evidence="1" key="1">
    <citation type="journal article" date="2023" name="Mol. Phylogenet. Evol.">
        <title>Genome-scale phylogeny and comparative genomics of the fungal order Sordariales.</title>
        <authorList>
            <person name="Hensen N."/>
            <person name="Bonometti L."/>
            <person name="Westerberg I."/>
            <person name="Brannstrom I.O."/>
            <person name="Guillou S."/>
            <person name="Cros-Aarteil S."/>
            <person name="Calhoun S."/>
            <person name="Haridas S."/>
            <person name="Kuo A."/>
            <person name="Mondo S."/>
            <person name="Pangilinan J."/>
            <person name="Riley R."/>
            <person name="LaButti K."/>
            <person name="Andreopoulos B."/>
            <person name="Lipzen A."/>
            <person name="Chen C."/>
            <person name="Yan M."/>
            <person name="Daum C."/>
            <person name="Ng V."/>
            <person name="Clum A."/>
            <person name="Steindorff A."/>
            <person name="Ohm R.A."/>
            <person name="Martin F."/>
            <person name="Silar P."/>
            <person name="Natvig D.O."/>
            <person name="Lalanne C."/>
            <person name="Gautier V."/>
            <person name="Ament-Velasquez S.L."/>
            <person name="Kruys A."/>
            <person name="Hutchinson M.I."/>
            <person name="Powell A.J."/>
            <person name="Barry K."/>
            <person name="Miller A.N."/>
            <person name="Grigoriev I.V."/>
            <person name="Debuchy R."/>
            <person name="Gladieux P."/>
            <person name="Hiltunen Thoren M."/>
            <person name="Johannesson H."/>
        </authorList>
    </citation>
    <scope>NUCLEOTIDE SEQUENCE</scope>
    <source>
        <strain evidence="1">PSN324</strain>
    </source>
</reference>
<comment type="caution">
    <text evidence="1">The sequence shown here is derived from an EMBL/GenBank/DDBJ whole genome shotgun (WGS) entry which is preliminary data.</text>
</comment>
<reference evidence="1" key="2">
    <citation type="submission" date="2023-06" db="EMBL/GenBank/DDBJ databases">
        <authorList>
            <consortium name="Lawrence Berkeley National Laboratory"/>
            <person name="Mondo S.J."/>
            <person name="Hensen N."/>
            <person name="Bonometti L."/>
            <person name="Westerberg I."/>
            <person name="Brannstrom I.O."/>
            <person name="Guillou S."/>
            <person name="Cros-Aarteil S."/>
            <person name="Calhoun S."/>
            <person name="Haridas S."/>
            <person name="Kuo A."/>
            <person name="Pangilinan J."/>
            <person name="Riley R."/>
            <person name="Labutti K."/>
            <person name="Andreopoulos B."/>
            <person name="Lipzen A."/>
            <person name="Chen C."/>
            <person name="Yanf M."/>
            <person name="Daum C."/>
            <person name="Ng V."/>
            <person name="Clum A."/>
            <person name="Steindorff A."/>
            <person name="Ohm R."/>
            <person name="Martin F."/>
            <person name="Silar P."/>
            <person name="Natvig D."/>
            <person name="Lalanne C."/>
            <person name="Gautier V."/>
            <person name="Ament-Velasquez S.L."/>
            <person name="Kruys A."/>
            <person name="Hutchinson M.I."/>
            <person name="Powell A.J."/>
            <person name="Barry K."/>
            <person name="Miller A.N."/>
            <person name="Grigoriev I.V."/>
            <person name="Debuchy R."/>
            <person name="Gladieux P."/>
            <person name="Thoren M.H."/>
            <person name="Johannesson H."/>
        </authorList>
    </citation>
    <scope>NUCLEOTIDE SEQUENCE</scope>
    <source>
        <strain evidence="1">PSN324</strain>
    </source>
</reference>
<evidence type="ECO:0000313" key="1">
    <source>
        <dbReference type="EMBL" id="KAK4464965.1"/>
    </source>
</evidence>
<dbReference type="EMBL" id="MU864943">
    <property type="protein sequence ID" value="KAK4464965.1"/>
    <property type="molecule type" value="Genomic_DNA"/>
</dbReference>
<dbReference type="Proteomes" id="UP001321749">
    <property type="component" value="Unassembled WGS sequence"/>
</dbReference>
<protein>
    <submittedName>
        <fullName evidence="1">Uncharacterized protein</fullName>
    </submittedName>
</protein>
<accession>A0AAV9HVI6</accession>
<evidence type="ECO:0000313" key="2">
    <source>
        <dbReference type="Proteomes" id="UP001321749"/>
    </source>
</evidence>
<dbReference type="AlphaFoldDB" id="A0AAV9HVI6"/>
<keyword evidence="2" id="KW-1185">Reference proteome</keyword>
<sequence>MLSIFNEQSRAYFARDQPNLRNAWITAEKADKNECVVIDFREFEKFILRARPAASG</sequence>
<gene>
    <name evidence="1" type="ORF">QBC42DRAFT_262239</name>
</gene>